<evidence type="ECO:0000259" key="8">
    <source>
        <dbReference type="Pfam" id="PF03834"/>
    </source>
</evidence>
<comment type="similarity">
    <text evidence="2">Belongs to the ERCC1/RAD10/SWI10 family.</text>
</comment>
<keyword evidence="6" id="KW-0539">Nucleus</keyword>
<keyword evidence="10" id="KW-1185">Reference proteome</keyword>
<evidence type="ECO:0000256" key="5">
    <source>
        <dbReference type="ARBA" id="ARBA00023204"/>
    </source>
</evidence>
<evidence type="ECO:0000256" key="3">
    <source>
        <dbReference type="ARBA" id="ARBA00022763"/>
    </source>
</evidence>
<dbReference type="CDD" id="cd22325">
    <property type="entry name" value="ERCC1_C-like"/>
    <property type="match status" value="1"/>
</dbReference>
<dbReference type="InterPro" id="IPR010994">
    <property type="entry name" value="RuvA_2-like"/>
</dbReference>
<feature type="compositionally biased region" description="Low complexity" evidence="7">
    <location>
        <begin position="31"/>
        <end position="41"/>
    </location>
</feature>
<dbReference type="GO" id="GO:0000110">
    <property type="term" value="C:nucleotide-excision repair factor 1 complex"/>
    <property type="evidence" value="ECO:0007669"/>
    <property type="project" value="TreeGrafter"/>
</dbReference>
<feature type="compositionally biased region" description="Low complexity" evidence="7">
    <location>
        <begin position="106"/>
        <end position="123"/>
    </location>
</feature>
<protein>
    <submittedName>
        <fullName evidence="9">Similar to Mating-type switching protein swi10 acc. no. Q06182</fullName>
    </submittedName>
</protein>
<dbReference type="PANTHER" id="PTHR12749:SF0">
    <property type="entry name" value="DNA EXCISION REPAIR PROTEIN ERCC-1"/>
    <property type="match status" value="1"/>
</dbReference>
<dbReference type="InterPro" id="IPR047260">
    <property type="entry name" value="ERCC1-like_central_dom"/>
</dbReference>
<feature type="region of interest" description="Disordered" evidence="7">
    <location>
        <begin position="411"/>
        <end position="443"/>
    </location>
</feature>
<organism evidence="9 10">
    <name type="scientific">Pyronema omphalodes (strain CBS 100304)</name>
    <name type="common">Pyronema confluens</name>
    <dbReference type="NCBI Taxonomy" id="1076935"/>
    <lineage>
        <taxon>Eukaryota</taxon>
        <taxon>Fungi</taxon>
        <taxon>Dikarya</taxon>
        <taxon>Ascomycota</taxon>
        <taxon>Pezizomycotina</taxon>
        <taxon>Pezizomycetes</taxon>
        <taxon>Pezizales</taxon>
        <taxon>Pyronemataceae</taxon>
        <taxon>Pyronema</taxon>
    </lineage>
</organism>
<dbReference type="AlphaFoldDB" id="U4LMQ3"/>
<dbReference type="GO" id="GO:0003697">
    <property type="term" value="F:single-stranded DNA binding"/>
    <property type="evidence" value="ECO:0007669"/>
    <property type="project" value="TreeGrafter"/>
</dbReference>
<dbReference type="Proteomes" id="UP000018144">
    <property type="component" value="Unassembled WGS sequence"/>
</dbReference>
<evidence type="ECO:0000256" key="4">
    <source>
        <dbReference type="ARBA" id="ARBA00023125"/>
    </source>
</evidence>
<dbReference type="InterPro" id="IPR003903">
    <property type="entry name" value="UIM_dom"/>
</dbReference>
<feature type="region of interest" description="Disordered" evidence="7">
    <location>
        <begin position="329"/>
        <end position="363"/>
    </location>
</feature>
<keyword evidence="3" id="KW-0227">DNA damage</keyword>
<keyword evidence="4" id="KW-0238">DNA-binding</keyword>
<dbReference type="GO" id="GO:0006302">
    <property type="term" value="P:double-strand break repair"/>
    <property type="evidence" value="ECO:0007669"/>
    <property type="project" value="UniProtKB-ARBA"/>
</dbReference>
<keyword evidence="5" id="KW-0234">DNA repair</keyword>
<dbReference type="GO" id="GO:0070914">
    <property type="term" value="P:UV-damage excision repair"/>
    <property type="evidence" value="ECO:0007669"/>
    <property type="project" value="TreeGrafter"/>
</dbReference>
<reference evidence="9 10" key="1">
    <citation type="journal article" date="2013" name="PLoS Genet.">
        <title>The genome and development-dependent transcriptomes of Pyronema confluens: a window into fungal evolution.</title>
        <authorList>
            <person name="Traeger S."/>
            <person name="Altegoer F."/>
            <person name="Freitag M."/>
            <person name="Gabaldon T."/>
            <person name="Kempken F."/>
            <person name="Kumar A."/>
            <person name="Marcet-Houben M."/>
            <person name="Poggeler S."/>
            <person name="Stajich J.E."/>
            <person name="Nowrousian M."/>
        </authorList>
    </citation>
    <scope>NUCLEOTIDE SEQUENCE [LARGE SCALE GENOMIC DNA]</scope>
    <source>
        <strain evidence="10">CBS 100304</strain>
        <tissue evidence="9">Vegetative mycelium</tissue>
    </source>
</reference>
<dbReference type="NCBIfam" id="TIGR00597">
    <property type="entry name" value="rad10"/>
    <property type="match status" value="1"/>
</dbReference>
<dbReference type="GO" id="GO:0003684">
    <property type="term" value="F:damaged DNA binding"/>
    <property type="evidence" value="ECO:0007669"/>
    <property type="project" value="InterPro"/>
</dbReference>
<evidence type="ECO:0000256" key="6">
    <source>
        <dbReference type="ARBA" id="ARBA00023242"/>
    </source>
</evidence>
<dbReference type="GO" id="GO:0006312">
    <property type="term" value="P:mitotic recombination"/>
    <property type="evidence" value="ECO:0007669"/>
    <property type="project" value="TreeGrafter"/>
</dbReference>
<comment type="subcellular location">
    <subcellularLocation>
        <location evidence="1">Nucleus</location>
    </subcellularLocation>
</comment>
<dbReference type="PROSITE" id="PS50330">
    <property type="entry name" value="UIM"/>
    <property type="match status" value="1"/>
</dbReference>
<accession>U4LMQ3</accession>
<sequence length="460" mass="49603">MADDDYFGDIPDDVFTAAFDAAEKTRKAKAAPKPAAAKPASIPSPPAPKTTSIAAPPAPKSVSIPSPPAPKLAESSSTTIPGPPGPPKVQQPIPQKVTSVPLPASAAQPVQKKPAVQQPVPQKLNKSAGAASNILVSPRQKGNPLLTYIKTIPWEYGPPTLACDYLLGPSTCCLFLSLKYHKLHPSYIFTRLQTLGPSYNLRLLLVLVDIPDHSTVLPVLTRTCLLHNLTLFLSWTAQEAGGYLEGFKRYEHTPPTMIMERVAEDYATRVTEVITRVRGVNSTDATTLVSTFGSVRRAVNAAPEEVLMVGGWGQLKVNRWRRAVTEPFKAGGRGKTGKTPRGVNKERDKGVGGFAKGMDKGEQRKVQERLGMQVPREWVVEDDEEAIEAVMEMEREEERRRVAALAAVGGEVGMDDLSGSGSGTSRPSSARKETEIDKEVPPDVSDAIAAALAALREKRK</sequence>
<proteinExistence type="inferred from homology"/>
<evidence type="ECO:0000313" key="9">
    <source>
        <dbReference type="EMBL" id="CCX15433.1"/>
    </source>
</evidence>
<name>U4LMQ3_PYROM</name>
<evidence type="ECO:0000256" key="1">
    <source>
        <dbReference type="ARBA" id="ARBA00004123"/>
    </source>
</evidence>
<gene>
    <name evidence="9" type="ORF">PCON_01708</name>
</gene>
<dbReference type="GO" id="GO:0070522">
    <property type="term" value="C:ERCC4-ERCC1 complex"/>
    <property type="evidence" value="ECO:0007669"/>
    <property type="project" value="TreeGrafter"/>
</dbReference>
<feature type="domain" description="ERCC1-like central" evidence="8">
    <location>
        <begin position="133"/>
        <end position="248"/>
    </location>
</feature>
<dbReference type="Pfam" id="PF03834">
    <property type="entry name" value="Rad10"/>
    <property type="match status" value="1"/>
</dbReference>
<feature type="compositionally biased region" description="Basic and acidic residues" evidence="7">
    <location>
        <begin position="430"/>
        <end position="441"/>
    </location>
</feature>
<dbReference type="InterPro" id="IPR011335">
    <property type="entry name" value="Restrct_endonuc-II-like"/>
</dbReference>
<evidence type="ECO:0000256" key="2">
    <source>
        <dbReference type="ARBA" id="ARBA00008283"/>
    </source>
</evidence>
<dbReference type="PANTHER" id="PTHR12749">
    <property type="entry name" value="EXCISION REPAIR CROSS-COMPLEMENTING 1 ERCC1"/>
    <property type="match status" value="1"/>
</dbReference>
<dbReference type="STRING" id="1076935.U4LMQ3"/>
<dbReference type="InterPro" id="IPR004579">
    <property type="entry name" value="ERCC1/RAD10/SWI10"/>
</dbReference>
<evidence type="ECO:0000313" key="10">
    <source>
        <dbReference type="Proteomes" id="UP000018144"/>
    </source>
</evidence>
<dbReference type="SUPFAM" id="SSF52980">
    <property type="entry name" value="Restriction endonuclease-like"/>
    <property type="match status" value="1"/>
</dbReference>
<dbReference type="Gene3D" id="3.40.50.10130">
    <property type="match status" value="1"/>
</dbReference>
<feature type="region of interest" description="Disordered" evidence="7">
    <location>
        <begin position="23"/>
        <end position="124"/>
    </location>
</feature>
<dbReference type="FunFam" id="3.40.50.10130:FF:000001">
    <property type="entry name" value="DNA excision repair protein ERCC-1"/>
    <property type="match status" value="1"/>
</dbReference>
<dbReference type="SUPFAM" id="SSF47781">
    <property type="entry name" value="RuvA domain 2-like"/>
    <property type="match status" value="1"/>
</dbReference>
<dbReference type="Gene3D" id="1.10.150.20">
    <property type="entry name" value="5' to 3' exonuclease, C-terminal subdomain"/>
    <property type="match status" value="1"/>
</dbReference>
<dbReference type="OrthoDB" id="10262814at2759"/>
<dbReference type="OMA" id="TIPWEYG"/>
<evidence type="ECO:0000256" key="7">
    <source>
        <dbReference type="SAM" id="MobiDB-lite"/>
    </source>
</evidence>
<dbReference type="EMBL" id="HF936168">
    <property type="protein sequence ID" value="CCX15433.1"/>
    <property type="molecule type" value="Genomic_DNA"/>
</dbReference>
<dbReference type="eggNOG" id="KOG2841">
    <property type="taxonomic scope" value="Eukaryota"/>
</dbReference>